<dbReference type="EMBL" id="CYGY02000046">
    <property type="protein sequence ID" value="SIT45041.1"/>
    <property type="molecule type" value="Genomic_DNA"/>
</dbReference>
<organism evidence="1 2">
    <name type="scientific">Paraburkholderia piptadeniae</name>
    <dbReference type="NCBI Taxonomy" id="1701573"/>
    <lineage>
        <taxon>Bacteria</taxon>
        <taxon>Pseudomonadati</taxon>
        <taxon>Pseudomonadota</taxon>
        <taxon>Betaproteobacteria</taxon>
        <taxon>Burkholderiales</taxon>
        <taxon>Burkholderiaceae</taxon>
        <taxon>Paraburkholderia</taxon>
    </lineage>
</organism>
<evidence type="ECO:0000313" key="2">
    <source>
        <dbReference type="Proteomes" id="UP000195569"/>
    </source>
</evidence>
<name>A0A1N7SCG1_9BURK</name>
<evidence type="ECO:0000313" key="1">
    <source>
        <dbReference type="EMBL" id="SIT45041.1"/>
    </source>
</evidence>
<reference evidence="1" key="1">
    <citation type="submission" date="2016-12" db="EMBL/GenBank/DDBJ databases">
        <authorList>
            <person name="Moulin L."/>
        </authorList>
    </citation>
    <scope>NUCLEOTIDE SEQUENCE [LARGE SCALE GENOMIC DNA]</scope>
    <source>
        <strain evidence="1">STM 7183</strain>
    </source>
</reference>
<dbReference type="Proteomes" id="UP000195569">
    <property type="component" value="Unassembled WGS sequence"/>
</dbReference>
<dbReference type="AlphaFoldDB" id="A0A1N7SCG1"/>
<accession>A0A1N7SCG1</accession>
<gene>
    <name evidence="1" type="ORF">BN2476_460002</name>
</gene>
<keyword evidence="2" id="KW-1185">Reference proteome</keyword>
<proteinExistence type="predicted"/>
<protein>
    <submittedName>
        <fullName evidence="1">Uncharacterized protein</fullName>
    </submittedName>
</protein>
<comment type="caution">
    <text evidence="1">The sequence shown here is derived from an EMBL/GenBank/DDBJ whole genome shotgun (WGS) entry which is preliminary data.</text>
</comment>
<sequence length="116" mass="12990">MREASAGARQRHCLIWHVREAGRASSNFPAPSAARSLPEEIRQIHCIWNGYTAIELFAFFPDVSVVNSKFRIDQLAIARWASEEGLYRYEPLPFAPCNLRVCERSNAALPAGTNAT</sequence>